<keyword evidence="2" id="KW-1185">Reference proteome</keyword>
<dbReference type="InterPro" id="IPR014347">
    <property type="entry name" value="Tautomerase/MIF_sf"/>
</dbReference>
<dbReference type="Proteomes" id="UP000238392">
    <property type="component" value="Unassembled WGS sequence"/>
</dbReference>
<dbReference type="PANTHER" id="PTHR37950">
    <property type="entry name" value="4-HYDROXYPHENYLACETATE CATABOLISM PROTEIN"/>
    <property type="match status" value="1"/>
</dbReference>
<dbReference type="PANTHER" id="PTHR37950:SF1">
    <property type="entry name" value="4-HYDROXYPHENYLACETATE CATABOLISM PROTEIN"/>
    <property type="match status" value="1"/>
</dbReference>
<evidence type="ECO:0000313" key="2">
    <source>
        <dbReference type="Proteomes" id="UP000238392"/>
    </source>
</evidence>
<dbReference type="InterPro" id="IPR004220">
    <property type="entry name" value="5-COMe_2-OHmuconate_Isoase"/>
</dbReference>
<dbReference type="OrthoDB" id="9814215at2"/>
<dbReference type="Gene3D" id="3.30.429.10">
    <property type="entry name" value="Macrophage Migration Inhibitory Factor"/>
    <property type="match status" value="1"/>
</dbReference>
<keyword evidence="1" id="KW-0413">Isomerase</keyword>
<proteinExistence type="predicted"/>
<sequence length="129" mass="14014">MPHLSIEYSAGLESRADLPAVLRQLHVAMVETGIFPLAGIRVRAFRADHVIVADGLPENDFCAMTLSVGAGRSTAQLQDAGQIVFDAARAAFADLLASPHFALSLEIREIEPELSWKETPIHARLKAQK</sequence>
<dbReference type="AlphaFoldDB" id="A0A2T0WNN7"/>
<accession>A0A2T0WNN7</accession>
<protein>
    <submittedName>
        <fullName evidence="1">5-carboxymethyl-2-hydroxymuconate isomerase</fullName>
    </submittedName>
</protein>
<dbReference type="SUPFAM" id="SSF55331">
    <property type="entry name" value="Tautomerase/MIF"/>
    <property type="match status" value="1"/>
</dbReference>
<dbReference type="Pfam" id="PF02962">
    <property type="entry name" value="CHMI"/>
    <property type="match status" value="1"/>
</dbReference>
<dbReference type="EMBL" id="PVTQ01000008">
    <property type="protein sequence ID" value="PRY88321.1"/>
    <property type="molecule type" value="Genomic_DNA"/>
</dbReference>
<comment type="caution">
    <text evidence="1">The sequence shown here is derived from an EMBL/GenBank/DDBJ whole genome shotgun (WGS) entry which is preliminary data.</text>
</comment>
<organism evidence="1 2">
    <name type="scientific">Donghicola tyrosinivorans</name>
    <dbReference type="NCBI Taxonomy" id="1652492"/>
    <lineage>
        <taxon>Bacteria</taxon>
        <taxon>Pseudomonadati</taxon>
        <taxon>Pseudomonadota</taxon>
        <taxon>Alphaproteobacteria</taxon>
        <taxon>Rhodobacterales</taxon>
        <taxon>Roseobacteraceae</taxon>
        <taxon>Donghicola</taxon>
    </lineage>
</organism>
<dbReference type="RefSeq" id="WP_106265398.1">
    <property type="nucleotide sequence ID" value="NZ_PVTQ01000008.1"/>
</dbReference>
<evidence type="ECO:0000313" key="1">
    <source>
        <dbReference type="EMBL" id="PRY88321.1"/>
    </source>
</evidence>
<name>A0A2T0WNN7_9RHOB</name>
<gene>
    <name evidence="1" type="ORF">CLV74_108126</name>
</gene>
<dbReference type="GO" id="GO:0008704">
    <property type="term" value="F:5-carboxymethyl-2-hydroxymuconate delta-isomerase activity"/>
    <property type="evidence" value="ECO:0007669"/>
    <property type="project" value="InterPro"/>
</dbReference>
<dbReference type="CDD" id="cd00580">
    <property type="entry name" value="CHMI"/>
    <property type="match status" value="1"/>
</dbReference>
<reference evidence="1 2" key="1">
    <citation type="submission" date="2018-03" db="EMBL/GenBank/DDBJ databases">
        <title>Genomic Encyclopedia of Archaeal and Bacterial Type Strains, Phase II (KMG-II): from individual species to whole genera.</title>
        <authorList>
            <person name="Goeker M."/>
        </authorList>
    </citation>
    <scope>NUCLEOTIDE SEQUENCE [LARGE SCALE GENOMIC DNA]</scope>
    <source>
        <strain evidence="1 2">DSM 100212</strain>
    </source>
</reference>